<dbReference type="InterPro" id="IPR003691">
    <property type="entry name" value="FluC"/>
</dbReference>
<evidence type="ECO:0000256" key="2">
    <source>
        <dbReference type="ARBA" id="ARBA00022475"/>
    </source>
</evidence>
<comment type="caution">
    <text evidence="12">The sequence shown here is derived from an EMBL/GenBank/DDBJ whole genome shotgun (WGS) entry which is preliminary data.</text>
</comment>
<evidence type="ECO:0000256" key="4">
    <source>
        <dbReference type="ARBA" id="ARBA00022989"/>
    </source>
</evidence>
<keyword evidence="10" id="KW-0479">Metal-binding</keyword>
<dbReference type="EMBL" id="RCIY01000055">
    <property type="protein sequence ID" value="TGG83506.1"/>
    <property type="molecule type" value="Genomic_DNA"/>
</dbReference>
<dbReference type="GO" id="GO:0046872">
    <property type="term" value="F:metal ion binding"/>
    <property type="evidence" value="ECO:0007669"/>
    <property type="project" value="UniProtKB-KW"/>
</dbReference>
<keyword evidence="6 10" id="KW-0407">Ion channel</keyword>
<dbReference type="HAMAP" id="MF_00454">
    <property type="entry name" value="FluC"/>
    <property type="match status" value="1"/>
</dbReference>
<accession>A0A8H1LGH4</accession>
<name>A0A8H1LGH4_9ACTN</name>
<dbReference type="GO" id="GO:0140114">
    <property type="term" value="P:cellular detoxification of fluoride"/>
    <property type="evidence" value="ECO:0007669"/>
    <property type="project" value="UniProtKB-UniRule"/>
</dbReference>
<evidence type="ECO:0000256" key="5">
    <source>
        <dbReference type="ARBA" id="ARBA00023136"/>
    </source>
</evidence>
<sequence length="175" mass="19066">MERLPRPREEEPCRQDAAAGPVDPDLVPEPAFRPGVRSRARWWRDQGLVLAVVALGGTLGAWARYAATLLWPTPAGTFPWTILLVNVTGCALMGAFMVLLTDAWAAHRLVRPFFGTGVLGGYTTFSTYAVDIRGLLEEHRPGLALGVLALTPATALAAVWLTATLTRRLIARRRP</sequence>
<dbReference type="PANTHER" id="PTHR28259:SF1">
    <property type="entry name" value="FLUORIDE EXPORT PROTEIN 1-RELATED"/>
    <property type="match status" value="1"/>
</dbReference>
<dbReference type="PANTHER" id="PTHR28259">
    <property type="entry name" value="FLUORIDE EXPORT PROTEIN 1-RELATED"/>
    <property type="match status" value="1"/>
</dbReference>
<dbReference type="RefSeq" id="WP_053934180.1">
    <property type="nucleotide sequence ID" value="NZ_CP103060.1"/>
</dbReference>
<comment type="activity regulation">
    <text evidence="10">Na(+) is not transported, but it plays an essential structural role and its presence is essential for fluoride channel function.</text>
</comment>
<evidence type="ECO:0000256" key="7">
    <source>
        <dbReference type="ARBA" id="ARBA00035120"/>
    </source>
</evidence>
<dbReference type="GeneID" id="75183586"/>
<evidence type="ECO:0000256" key="10">
    <source>
        <dbReference type="HAMAP-Rule" id="MF_00454"/>
    </source>
</evidence>
<keyword evidence="10" id="KW-0406">Ion transport</keyword>
<feature type="transmembrane region" description="Helical" evidence="10">
    <location>
        <begin position="77"/>
        <end position="100"/>
    </location>
</feature>
<protein>
    <recommendedName>
        <fullName evidence="10">Fluoride-specific ion channel FluC</fullName>
    </recommendedName>
</protein>
<evidence type="ECO:0000256" key="6">
    <source>
        <dbReference type="ARBA" id="ARBA00023303"/>
    </source>
</evidence>
<keyword evidence="3 10" id="KW-0812">Transmembrane</keyword>
<evidence type="ECO:0000313" key="12">
    <source>
        <dbReference type="EMBL" id="TGG83506.1"/>
    </source>
</evidence>
<comment type="subcellular location">
    <subcellularLocation>
        <location evidence="1 10">Cell membrane</location>
        <topology evidence="1 10">Multi-pass membrane protein</topology>
    </subcellularLocation>
</comment>
<comment type="similarity">
    <text evidence="7 10">Belongs to the fluoride channel Fluc/FEX (TC 1.A.43) family.</text>
</comment>
<keyword evidence="4 10" id="KW-1133">Transmembrane helix</keyword>
<feature type="transmembrane region" description="Helical" evidence="10">
    <location>
        <begin position="47"/>
        <end position="65"/>
    </location>
</feature>
<evidence type="ECO:0000313" key="13">
    <source>
        <dbReference type="Proteomes" id="UP000298111"/>
    </source>
</evidence>
<evidence type="ECO:0000256" key="8">
    <source>
        <dbReference type="ARBA" id="ARBA00035585"/>
    </source>
</evidence>
<dbReference type="GO" id="GO:0062054">
    <property type="term" value="F:fluoride channel activity"/>
    <property type="evidence" value="ECO:0007669"/>
    <property type="project" value="UniProtKB-UniRule"/>
</dbReference>
<comment type="catalytic activity">
    <reaction evidence="8">
        <text>fluoride(in) = fluoride(out)</text>
        <dbReference type="Rhea" id="RHEA:76159"/>
        <dbReference type="ChEBI" id="CHEBI:17051"/>
    </reaction>
    <physiologicalReaction direction="left-to-right" evidence="8">
        <dbReference type="Rhea" id="RHEA:76160"/>
    </physiologicalReaction>
</comment>
<feature type="transmembrane region" description="Helical" evidence="10">
    <location>
        <begin position="112"/>
        <end position="130"/>
    </location>
</feature>
<evidence type="ECO:0000256" key="3">
    <source>
        <dbReference type="ARBA" id="ARBA00022692"/>
    </source>
</evidence>
<comment type="function">
    <text evidence="9 10">Fluoride-specific ion channel. Important for reducing fluoride concentration in the cell, thus reducing its toxicity.</text>
</comment>
<keyword evidence="2 10" id="KW-1003">Cell membrane</keyword>
<feature type="region of interest" description="Disordered" evidence="11">
    <location>
        <begin position="1"/>
        <end position="28"/>
    </location>
</feature>
<keyword evidence="10" id="KW-0915">Sodium</keyword>
<organism evidence="12 13">
    <name type="scientific">Streptomyces albus</name>
    <dbReference type="NCBI Taxonomy" id="1888"/>
    <lineage>
        <taxon>Bacteria</taxon>
        <taxon>Bacillati</taxon>
        <taxon>Actinomycetota</taxon>
        <taxon>Actinomycetes</taxon>
        <taxon>Kitasatosporales</taxon>
        <taxon>Streptomycetaceae</taxon>
        <taxon>Streptomyces</taxon>
    </lineage>
</organism>
<keyword evidence="10" id="KW-0813">Transport</keyword>
<keyword evidence="5 10" id="KW-0472">Membrane</keyword>
<feature type="binding site" evidence="10">
    <location>
        <position position="120"/>
    </location>
    <ligand>
        <name>Na(+)</name>
        <dbReference type="ChEBI" id="CHEBI:29101"/>
        <note>structural</note>
    </ligand>
</feature>
<proteinExistence type="inferred from homology"/>
<feature type="transmembrane region" description="Helical" evidence="10">
    <location>
        <begin position="142"/>
        <end position="165"/>
    </location>
</feature>
<dbReference type="AlphaFoldDB" id="A0A8H1LGH4"/>
<gene>
    <name evidence="10" type="primary">fluC</name>
    <name evidence="10" type="synonym">crcB</name>
    <name evidence="12" type="ORF">D8771_15995</name>
</gene>
<feature type="compositionally biased region" description="Basic and acidic residues" evidence="11">
    <location>
        <begin position="1"/>
        <end position="14"/>
    </location>
</feature>
<evidence type="ECO:0000256" key="9">
    <source>
        <dbReference type="ARBA" id="ARBA00049940"/>
    </source>
</evidence>
<feature type="binding site" evidence="10">
    <location>
        <position position="123"/>
    </location>
    <ligand>
        <name>Na(+)</name>
        <dbReference type="ChEBI" id="CHEBI:29101"/>
        <note>structural</note>
    </ligand>
</feature>
<dbReference type="GO" id="GO:0005886">
    <property type="term" value="C:plasma membrane"/>
    <property type="evidence" value="ECO:0007669"/>
    <property type="project" value="UniProtKB-SubCell"/>
</dbReference>
<evidence type="ECO:0000256" key="1">
    <source>
        <dbReference type="ARBA" id="ARBA00004651"/>
    </source>
</evidence>
<dbReference type="Proteomes" id="UP000298111">
    <property type="component" value="Unassembled WGS sequence"/>
</dbReference>
<reference evidence="12 13" key="1">
    <citation type="submission" date="2018-10" db="EMBL/GenBank/DDBJ databases">
        <title>Isolation of pseudouridimycin from Streptomyces albus DSM 40763.</title>
        <authorList>
            <person name="Rosenqvist P."/>
            <person name="Metsae-Ketelae M."/>
            <person name="Virta P."/>
        </authorList>
    </citation>
    <scope>NUCLEOTIDE SEQUENCE [LARGE SCALE GENOMIC DNA]</scope>
    <source>
        <strain evidence="12 13">DSM 40763</strain>
    </source>
</reference>
<evidence type="ECO:0000256" key="11">
    <source>
        <dbReference type="SAM" id="MobiDB-lite"/>
    </source>
</evidence>
<dbReference type="Pfam" id="PF02537">
    <property type="entry name" value="CRCB"/>
    <property type="match status" value="1"/>
</dbReference>